<dbReference type="EMBL" id="BMAV01027743">
    <property type="protein sequence ID" value="GFS61926.1"/>
    <property type="molecule type" value="Genomic_DNA"/>
</dbReference>
<reference evidence="1" key="1">
    <citation type="submission" date="2020-08" db="EMBL/GenBank/DDBJ databases">
        <title>Multicomponent nature underlies the extraordinary mechanical properties of spider dragline silk.</title>
        <authorList>
            <person name="Kono N."/>
            <person name="Nakamura H."/>
            <person name="Mori M."/>
            <person name="Yoshida Y."/>
            <person name="Ohtoshi R."/>
            <person name="Malay A.D."/>
            <person name="Moran D.A.P."/>
            <person name="Tomita M."/>
            <person name="Numata K."/>
            <person name="Arakawa K."/>
        </authorList>
    </citation>
    <scope>NUCLEOTIDE SEQUENCE</scope>
</reference>
<dbReference type="OrthoDB" id="8052806at2759"/>
<protein>
    <submittedName>
        <fullName evidence="1">DUF1758 domain-containing protein</fullName>
    </submittedName>
</protein>
<name>A0A8X6IW00_9ARAC</name>
<dbReference type="GO" id="GO:0071897">
    <property type="term" value="P:DNA biosynthetic process"/>
    <property type="evidence" value="ECO:0007669"/>
    <property type="project" value="UniProtKB-ARBA"/>
</dbReference>
<keyword evidence="2" id="KW-1185">Reference proteome</keyword>
<gene>
    <name evidence="1" type="primary">AVEN_183602_1</name>
    <name evidence="1" type="ORF">TNIN_358751</name>
</gene>
<dbReference type="Proteomes" id="UP000886998">
    <property type="component" value="Unassembled WGS sequence"/>
</dbReference>
<dbReference type="AlphaFoldDB" id="A0A8X6IW00"/>
<dbReference type="Pfam" id="PF05380">
    <property type="entry name" value="Peptidase_A17"/>
    <property type="match status" value="1"/>
</dbReference>
<accession>A0A8X6IW00</accession>
<evidence type="ECO:0000313" key="2">
    <source>
        <dbReference type="Proteomes" id="UP000886998"/>
    </source>
</evidence>
<proteinExistence type="predicted"/>
<dbReference type="SUPFAM" id="SSF56672">
    <property type="entry name" value="DNA/RNA polymerases"/>
    <property type="match status" value="1"/>
</dbReference>
<evidence type="ECO:0000313" key="1">
    <source>
        <dbReference type="EMBL" id="GFS61926.1"/>
    </source>
</evidence>
<dbReference type="InterPro" id="IPR043502">
    <property type="entry name" value="DNA/RNA_pol_sf"/>
</dbReference>
<sequence>MHNVLLCETKTLPKEKIVSTLGSEKVLQPSSEKLTFEPNSRSIALASTKRSVAWGSEKGNISEEQPIISDELSYCEKHFEKTHFRKPCGRYSVSLPFKENIQENVNLGDFRSIASKRLDQLRRRLDCDPKLNNLYTKFIEEYLSLDHMEEITNIDDITSEEGFFLPHHGVLRAGNRSHPLRVVFNGSQKTDLDISLNDVLCKGGVIQDDLFSIMLRARKHAYFFSCDISHMFRQIEIHPHQRHFQKILWEKGLNEPVQIFKLKTVTYGTTPACYLSTRVLKQLSHDERENFPKETDIVLHDVYLHDILSGCSSLNELESLKTELTQLFKSAGMSLHKWCFSHSTNDFPDLHFDQSSEESITKTLGVLWNSSSDTFCFKVSPSTNHIFTERDVLSQIARIFDPLGLLGPVISKAKFFMQQLWLLKLEWHEKLPVPVAAEWASFVQSLPVLKKLNIPRFVLSENLESIILYGFSESSDLVLLLMFL</sequence>
<dbReference type="PANTHER" id="PTHR47331">
    <property type="entry name" value="PHD-TYPE DOMAIN-CONTAINING PROTEIN"/>
    <property type="match status" value="1"/>
</dbReference>
<dbReference type="PANTHER" id="PTHR47331:SF1">
    <property type="entry name" value="GAG-LIKE PROTEIN"/>
    <property type="match status" value="1"/>
</dbReference>
<organism evidence="1 2">
    <name type="scientific">Trichonephila inaurata madagascariensis</name>
    <dbReference type="NCBI Taxonomy" id="2747483"/>
    <lineage>
        <taxon>Eukaryota</taxon>
        <taxon>Metazoa</taxon>
        <taxon>Ecdysozoa</taxon>
        <taxon>Arthropoda</taxon>
        <taxon>Chelicerata</taxon>
        <taxon>Arachnida</taxon>
        <taxon>Araneae</taxon>
        <taxon>Araneomorphae</taxon>
        <taxon>Entelegynae</taxon>
        <taxon>Araneoidea</taxon>
        <taxon>Nephilidae</taxon>
        <taxon>Trichonephila</taxon>
        <taxon>Trichonephila inaurata</taxon>
    </lineage>
</organism>
<comment type="caution">
    <text evidence="1">The sequence shown here is derived from an EMBL/GenBank/DDBJ whole genome shotgun (WGS) entry which is preliminary data.</text>
</comment>
<dbReference type="InterPro" id="IPR008042">
    <property type="entry name" value="Retrotrans_Pao"/>
</dbReference>